<organism evidence="2 3">
    <name type="scientific">Lutimaribacter saemankumensis</name>
    <dbReference type="NCBI Taxonomy" id="490829"/>
    <lineage>
        <taxon>Bacteria</taxon>
        <taxon>Pseudomonadati</taxon>
        <taxon>Pseudomonadota</taxon>
        <taxon>Alphaproteobacteria</taxon>
        <taxon>Rhodobacterales</taxon>
        <taxon>Roseobacteraceae</taxon>
        <taxon>Lutimaribacter</taxon>
    </lineage>
</organism>
<dbReference type="EMBL" id="FNEB01000011">
    <property type="protein sequence ID" value="SDJ26105.1"/>
    <property type="molecule type" value="Genomic_DNA"/>
</dbReference>
<dbReference type="AlphaFoldDB" id="A0A1G8SBH7"/>
<accession>A0A1G8SBH7</accession>
<feature type="region of interest" description="Disordered" evidence="1">
    <location>
        <begin position="1"/>
        <end position="45"/>
    </location>
</feature>
<reference evidence="2 3" key="1">
    <citation type="submission" date="2016-10" db="EMBL/GenBank/DDBJ databases">
        <authorList>
            <person name="de Groot N.N."/>
        </authorList>
    </citation>
    <scope>NUCLEOTIDE SEQUENCE [LARGE SCALE GENOMIC DNA]</scope>
    <source>
        <strain evidence="2 3">DSM 28010</strain>
    </source>
</reference>
<evidence type="ECO:0000313" key="3">
    <source>
        <dbReference type="Proteomes" id="UP000199340"/>
    </source>
</evidence>
<feature type="compositionally biased region" description="Basic and acidic residues" evidence="1">
    <location>
        <begin position="25"/>
        <end position="45"/>
    </location>
</feature>
<sequence>MSFKDLTARAAVAMNPKAQEAAKPPAKESKVMADGKEVPTKPKTS</sequence>
<keyword evidence="3" id="KW-1185">Reference proteome</keyword>
<gene>
    <name evidence="2" type="ORF">SAMN05421850_1111</name>
</gene>
<dbReference type="STRING" id="490829.SAMN05421850_1111"/>
<proteinExistence type="predicted"/>
<protein>
    <submittedName>
        <fullName evidence="2">Uncharacterized protein</fullName>
    </submittedName>
</protein>
<dbReference type="Proteomes" id="UP000199340">
    <property type="component" value="Unassembled WGS sequence"/>
</dbReference>
<dbReference type="RefSeq" id="WP_175491510.1">
    <property type="nucleotide sequence ID" value="NZ_FNEB01000011.1"/>
</dbReference>
<name>A0A1G8SBH7_9RHOB</name>
<evidence type="ECO:0000313" key="2">
    <source>
        <dbReference type="EMBL" id="SDJ26105.1"/>
    </source>
</evidence>
<evidence type="ECO:0000256" key="1">
    <source>
        <dbReference type="SAM" id="MobiDB-lite"/>
    </source>
</evidence>